<sequence>MIKFAVKLGLAGAAVYFTKEEGVWKNSDESVKTYNKMKQSVRPYIQEIKTQLPVELPELPERNKISSFAKQSWNAGVLTTFKFISELPQTVRSWSDKGIQKAMQNEDVRNFVNSFSPKSGAEQK</sequence>
<keyword evidence="6 8" id="KW-0496">Mitochondrion</keyword>
<dbReference type="AlphaFoldDB" id="A0AAV8W1E9"/>
<comment type="subunit">
    <text evidence="8">Component of the mitochondrial contact site and cristae organizing system (MICOS) complex.</text>
</comment>
<name>A0AAV8W1E9_9CUCU</name>
<dbReference type="GO" id="GO:0044284">
    <property type="term" value="C:mitochondrial crista junction"/>
    <property type="evidence" value="ECO:0007669"/>
    <property type="project" value="TreeGrafter"/>
</dbReference>
<evidence type="ECO:0000256" key="1">
    <source>
        <dbReference type="ARBA" id="ARBA00004434"/>
    </source>
</evidence>
<evidence type="ECO:0000256" key="6">
    <source>
        <dbReference type="ARBA" id="ARBA00023128"/>
    </source>
</evidence>
<evidence type="ECO:0000256" key="4">
    <source>
        <dbReference type="ARBA" id="ARBA00022792"/>
    </source>
</evidence>
<gene>
    <name evidence="9" type="ORF">NQ315_005282</name>
</gene>
<dbReference type="InterPro" id="IPR026769">
    <property type="entry name" value="Mic13"/>
</dbReference>
<reference evidence="9 10" key="1">
    <citation type="journal article" date="2023" name="Insect Mol. Biol.">
        <title>Genome sequencing provides insights into the evolution of gene families encoding plant cell wall-degrading enzymes in longhorned beetles.</title>
        <authorList>
            <person name="Shin N.R."/>
            <person name="Okamura Y."/>
            <person name="Kirsch R."/>
            <person name="Pauchet Y."/>
        </authorList>
    </citation>
    <scope>NUCLEOTIDE SEQUENCE [LARGE SCALE GENOMIC DNA]</scope>
    <source>
        <strain evidence="9">EAD_L_NR</strain>
    </source>
</reference>
<dbReference type="Proteomes" id="UP001159042">
    <property type="component" value="Unassembled WGS sequence"/>
</dbReference>
<comment type="similarity">
    <text evidence="2 8">Belongs to the MICOS complex subunit Mic13 family.</text>
</comment>
<keyword evidence="3" id="KW-0812">Transmembrane</keyword>
<evidence type="ECO:0000313" key="10">
    <source>
        <dbReference type="Proteomes" id="UP001159042"/>
    </source>
</evidence>
<organism evidence="9 10">
    <name type="scientific">Exocentrus adspersus</name>
    <dbReference type="NCBI Taxonomy" id="1586481"/>
    <lineage>
        <taxon>Eukaryota</taxon>
        <taxon>Metazoa</taxon>
        <taxon>Ecdysozoa</taxon>
        <taxon>Arthropoda</taxon>
        <taxon>Hexapoda</taxon>
        <taxon>Insecta</taxon>
        <taxon>Pterygota</taxon>
        <taxon>Neoptera</taxon>
        <taxon>Endopterygota</taxon>
        <taxon>Coleoptera</taxon>
        <taxon>Polyphaga</taxon>
        <taxon>Cucujiformia</taxon>
        <taxon>Chrysomeloidea</taxon>
        <taxon>Cerambycidae</taxon>
        <taxon>Lamiinae</taxon>
        <taxon>Acanthocinini</taxon>
        <taxon>Exocentrus</taxon>
    </lineage>
</organism>
<dbReference type="GO" id="GO:0061617">
    <property type="term" value="C:MICOS complex"/>
    <property type="evidence" value="ECO:0007669"/>
    <property type="project" value="UniProtKB-UniRule"/>
</dbReference>
<evidence type="ECO:0000313" key="9">
    <source>
        <dbReference type="EMBL" id="KAJ8920416.1"/>
    </source>
</evidence>
<accession>A0AAV8W1E9</accession>
<proteinExistence type="inferred from homology"/>
<evidence type="ECO:0000256" key="2">
    <source>
        <dbReference type="ARBA" id="ARBA00006771"/>
    </source>
</evidence>
<protein>
    <recommendedName>
        <fullName evidence="8">MICOS complex subunit MIC13</fullName>
    </recommendedName>
</protein>
<keyword evidence="10" id="KW-1185">Reference proteome</keyword>
<comment type="subcellular location">
    <subcellularLocation>
        <location evidence="1 8">Mitochondrion inner membrane</location>
        <topology evidence="1 8">Single-pass membrane protein</topology>
    </subcellularLocation>
</comment>
<comment type="function">
    <text evidence="8">Component of the MICOS complex, a large protein complex of the mitochondrial inner membrane that plays crucial roles in the maintenance of crista junctions, inner membrane architecture, and formation of contact sites to the outer membrane.</text>
</comment>
<dbReference type="Pfam" id="PF15884">
    <property type="entry name" value="QIL1"/>
    <property type="match status" value="1"/>
</dbReference>
<dbReference type="EMBL" id="JANEYG010000014">
    <property type="protein sequence ID" value="KAJ8920416.1"/>
    <property type="molecule type" value="Genomic_DNA"/>
</dbReference>
<dbReference type="PANTHER" id="PTHR31816:SF3">
    <property type="entry name" value="MICOS COMPLEX SUBUNIT MIC13"/>
    <property type="match status" value="1"/>
</dbReference>
<evidence type="ECO:0000256" key="5">
    <source>
        <dbReference type="ARBA" id="ARBA00022989"/>
    </source>
</evidence>
<evidence type="ECO:0000256" key="3">
    <source>
        <dbReference type="ARBA" id="ARBA00022692"/>
    </source>
</evidence>
<evidence type="ECO:0000256" key="7">
    <source>
        <dbReference type="ARBA" id="ARBA00023136"/>
    </source>
</evidence>
<dbReference type="PANTHER" id="PTHR31816">
    <property type="entry name" value="MICOS COMPLEX SUBUNIT MIC13"/>
    <property type="match status" value="1"/>
</dbReference>
<keyword evidence="4 8" id="KW-0999">Mitochondrion inner membrane</keyword>
<evidence type="ECO:0000256" key="8">
    <source>
        <dbReference type="RuleBase" id="RU363009"/>
    </source>
</evidence>
<dbReference type="GO" id="GO:0042407">
    <property type="term" value="P:cristae formation"/>
    <property type="evidence" value="ECO:0007669"/>
    <property type="project" value="TreeGrafter"/>
</dbReference>
<keyword evidence="5" id="KW-1133">Transmembrane helix</keyword>
<comment type="caution">
    <text evidence="9">The sequence shown here is derived from an EMBL/GenBank/DDBJ whole genome shotgun (WGS) entry which is preliminary data.</text>
</comment>
<keyword evidence="7" id="KW-0472">Membrane</keyword>